<dbReference type="GO" id="GO:0003676">
    <property type="term" value="F:nucleic acid binding"/>
    <property type="evidence" value="ECO:0007669"/>
    <property type="project" value="InterPro"/>
</dbReference>
<name>A0A834TYV0_9FABA</name>
<dbReference type="Gene3D" id="3.30.70.330">
    <property type="match status" value="1"/>
</dbReference>
<organism evidence="2 3">
    <name type="scientific">Senna tora</name>
    <dbReference type="NCBI Taxonomy" id="362788"/>
    <lineage>
        <taxon>Eukaryota</taxon>
        <taxon>Viridiplantae</taxon>
        <taxon>Streptophyta</taxon>
        <taxon>Embryophyta</taxon>
        <taxon>Tracheophyta</taxon>
        <taxon>Spermatophyta</taxon>
        <taxon>Magnoliopsida</taxon>
        <taxon>eudicotyledons</taxon>
        <taxon>Gunneridae</taxon>
        <taxon>Pentapetalae</taxon>
        <taxon>rosids</taxon>
        <taxon>fabids</taxon>
        <taxon>Fabales</taxon>
        <taxon>Fabaceae</taxon>
        <taxon>Caesalpinioideae</taxon>
        <taxon>Cassia clade</taxon>
        <taxon>Senna</taxon>
    </lineage>
</organism>
<gene>
    <name evidence="2" type="ORF">G2W53_012205</name>
</gene>
<sequence>MCLKPLSPPLMASQSVTPKPLNPNAQPFYTSLAIFPYQHLGFPQLLYAPPQIPSTYPPPPPNSLQLLTYHHSLTFFTNPKPTPRWSHSHRYKKYPSPPRTRWIPKQRPHHHHSVIPFPPTAEEAHNSAITTVMIKNIPYHYEREDLLSMLDDYCVKQNASAKSTCQRCMYDFVYLPMDYKKAQEAKKSNLGYAFVNFTTPGGAFGFYEEFNGQKWAKMEKWKACEVTKAQFQGKELRSRFERKTFRCVCPRFRPVEYRPARDGVNNERVKEIWVGNYAKGLPNTSIGRSRKHTIAVLCFHSLPGIVGSRYLNPG</sequence>
<dbReference type="EMBL" id="JAAIUW010000005">
    <property type="protein sequence ID" value="KAF7829872.1"/>
    <property type="molecule type" value="Genomic_DNA"/>
</dbReference>
<dbReference type="InterPro" id="IPR012677">
    <property type="entry name" value="Nucleotide-bd_a/b_plait_sf"/>
</dbReference>
<keyword evidence="3" id="KW-1185">Reference proteome</keyword>
<proteinExistence type="predicted"/>
<dbReference type="AlphaFoldDB" id="A0A834TYV0"/>
<dbReference type="OrthoDB" id="417481at2759"/>
<evidence type="ECO:0000313" key="2">
    <source>
        <dbReference type="EMBL" id="KAF7829872.1"/>
    </source>
</evidence>
<reference evidence="2" key="1">
    <citation type="submission" date="2020-09" db="EMBL/GenBank/DDBJ databases">
        <title>Genome-Enabled Discovery of Anthraquinone Biosynthesis in Senna tora.</title>
        <authorList>
            <person name="Kang S.-H."/>
            <person name="Pandey R.P."/>
            <person name="Lee C.-M."/>
            <person name="Sim J.-S."/>
            <person name="Jeong J.-T."/>
            <person name="Choi B.-S."/>
            <person name="Jung M."/>
            <person name="Ginzburg D."/>
            <person name="Zhao K."/>
            <person name="Won S.Y."/>
            <person name="Oh T.-J."/>
            <person name="Yu Y."/>
            <person name="Kim N.-H."/>
            <person name="Lee O.R."/>
            <person name="Lee T.-H."/>
            <person name="Bashyal P."/>
            <person name="Kim T.-S."/>
            <person name="Lee W.-H."/>
            <person name="Kawkins C."/>
            <person name="Kim C.-K."/>
            <person name="Kim J.S."/>
            <person name="Ahn B.O."/>
            <person name="Rhee S.Y."/>
            <person name="Sohng J.K."/>
        </authorList>
    </citation>
    <scope>NUCLEOTIDE SEQUENCE</scope>
    <source>
        <tissue evidence="2">Leaf</tissue>
    </source>
</reference>
<feature type="domain" description="Mei2-like C-terminal RNA recognition motif" evidence="1">
    <location>
        <begin position="130"/>
        <end position="235"/>
    </location>
</feature>
<dbReference type="SUPFAM" id="SSF54928">
    <property type="entry name" value="RNA-binding domain, RBD"/>
    <property type="match status" value="1"/>
</dbReference>
<evidence type="ECO:0000313" key="3">
    <source>
        <dbReference type="Proteomes" id="UP000634136"/>
    </source>
</evidence>
<accession>A0A834TYV0</accession>
<dbReference type="Pfam" id="PF04059">
    <property type="entry name" value="RRM_2"/>
    <property type="match status" value="1"/>
</dbReference>
<dbReference type="Proteomes" id="UP000634136">
    <property type="component" value="Unassembled WGS sequence"/>
</dbReference>
<dbReference type="InterPro" id="IPR035979">
    <property type="entry name" value="RBD_domain_sf"/>
</dbReference>
<evidence type="ECO:0000259" key="1">
    <source>
        <dbReference type="Pfam" id="PF04059"/>
    </source>
</evidence>
<dbReference type="InterPro" id="IPR007201">
    <property type="entry name" value="Mei2-like_Rrm_C"/>
</dbReference>
<protein>
    <submittedName>
        <fullName evidence="2">Protein terminal ear1</fullName>
    </submittedName>
</protein>
<comment type="caution">
    <text evidence="2">The sequence shown here is derived from an EMBL/GenBank/DDBJ whole genome shotgun (WGS) entry which is preliminary data.</text>
</comment>